<evidence type="ECO:0000313" key="3">
    <source>
        <dbReference type="WBParaSite" id="snap_masked-unitig_37066-processed-gene-0.0-mRNA-1"/>
    </source>
</evidence>
<dbReference type="WBParaSite" id="snap_masked-unitig_37066-processed-gene-0.0-mRNA-1">
    <property type="protein sequence ID" value="snap_masked-unitig_37066-processed-gene-0.0-mRNA-1"/>
    <property type="gene ID" value="snap_masked-unitig_37066-processed-gene-0.0"/>
</dbReference>
<reference evidence="3" key="1">
    <citation type="submission" date="2016-11" db="UniProtKB">
        <authorList>
            <consortium name="WormBaseParasite"/>
        </authorList>
    </citation>
    <scope>IDENTIFICATION</scope>
</reference>
<feature type="region of interest" description="Disordered" evidence="1">
    <location>
        <begin position="38"/>
        <end position="57"/>
    </location>
</feature>
<organism evidence="2 3">
    <name type="scientific">Macrostomum lignano</name>
    <dbReference type="NCBI Taxonomy" id="282301"/>
    <lineage>
        <taxon>Eukaryota</taxon>
        <taxon>Metazoa</taxon>
        <taxon>Spiralia</taxon>
        <taxon>Lophotrochozoa</taxon>
        <taxon>Platyhelminthes</taxon>
        <taxon>Rhabditophora</taxon>
        <taxon>Macrostomorpha</taxon>
        <taxon>Macrostomida</taxon>
        <taxon>Macrostomidae</taxon>
        <taxon>Macrostomum</taxon>
    </lineage>
</organism>
<dbReference type="AlphaFoldDB" id="A0A1I8JQM3"/>
<dbReference type="Proteomes" id="UP000095280">
    <property type="component" value="Unplaced"/>
</dbReference>
<evidence type="ECO:0000256" key="1">
    <source>
        <dbReference type="SAM" id="MobiDB-lite"/>
    </source>
</evidence>
<sequence>MHRRNSEDSDVASAMLPQYAAAAVDAFDTDLENWRQFKNQLLPRRPGPTELDELRGR</sequence>
<keyword evidence="2" id="KW-1185">Reference proteome</keyword>
<accession>A0A1I8JQM3</accession>
<evidence type="ECO:0000313" key="2">
    <source>
        <dbReference type="Proteomes" id="UP000095280"/>
    </source>
</evidence>
<proteinExistence type="predicted"/>
<name>A0A1I8JQM3_9PLAT</name>
<protein>
    <submittedName>
        <fullName evidence="3">Vps4_C domain-containing protein</fullName>
    </submittedName>
</protein>